<name>A0A5R8WWT6_9BACT</name>
<dbReference type="OrthoDB" id="874245at2"/>
<evidence type="ECO:0008006" key="3">
    <source>
        <dbReference type="Google" id="ProtNLM"/>
    </source>
</evidence>
<dbReference type="AlphaFoldDB" id="A0A5R8WWT6"/>
<dbReference type="Proteomes" id="UP000305517">
    <property type="component" value="Unassembled WGS sequence"/>
</dbReference>
<sequence>MALNYFLTLREICVACGDYFESEPPETYQKPTKKELAALDHPEWIPASITECCKIYNGTLLPWRATDEQLEAHPECTGRIALERLQDIYGSWEGVVYFEKTLRPGQQRLRCFKVVDLNAEEAAVGLYHDAAQERELYYHAFGEGTMPQPLGVDFDGYLQLLTLALGYTYWPTLLVELNAHFTHRPAQPFAGPQDPNAQDFVRDMTALFPPFSLDAFVQLYDQVRLRRQISS</sequence>
<gene>
    <name evidence="1" type="ORF">FDY95_00565</name>
</gene>
<dbReference type="EMBL" id="VAJM01000001">
    <property type="protein sequence ID" value="TLM96523.1"/>
    <property type="molecule type" value="Genomic_DNA"/>
</dbReference>
<keyword evidence="2" id="KW-1185">Reference proteome</keyword>
<reference evidence="1 2" key="1">
    <citation type="submission" date="2019-05" db="EMBL/GenBank/DDBJ databases">
        <title>Hymenobacter edaphi sp. nov., isolated from abandoned arsenic-contaminated farmland soil.</title>
        <authorList>
            <person name="Nie L."/>
        </authorList>
    </citation>
    <scope>NUCLEOTIDE SEQUENCE [LARGE SCALE GENOMIC DNA]</scope>
    <source>
        <strain evidence="1 2">1-3-3-8</strain>
    </source>
</reference>
<evidence type="ECO:0000313" key="2">
    <source>
        <dbReference type="Proteomes" id="UP000305517"/>
    </source>
</evidence>
<accession>A0A5R8WWT6</accession>
<organism evidence="1 2">
    <name type="scientific">Hymenobacter jeollabukensis</name>
    <dbReference type="NCBI Taxonomy" id="2025313"/>
    <lineage>
        <taxon>Bacteria</taxon>
        <taxon>Pseudomonadati</taxon>
        <taxon>Bacteroidota</taxon>
        <taxon>Cytophagia</taxon>
        <taxon>Cytophagales</taxon>
        <taxon>Hymenobacteraceae</taxon>
        <taxon>Hymenobacter</taxon>
    </lineage>
</organism>
<protein>
    <recommendedName>
        <fullName evidence="3">SMI1/KNR4 family protein</fullName>
    </recommendedName>
</protein>
<comment type="caution">
    <text evidence="1">The sequence shown here is derived from an EMBL/GenBank/DDBJ whole genome shotgun (WGS) entry which is preliminary data.</text>
</comment>
<evidence type="ECO:0000313" key="1">
    <source>
        <dbReference type="EMBL" id="TLM96523.1"/>
    </source>
</evidence>
<dbReference type="RefSeq" id="WP_138074779.1">
    <property type="nucleotide sequence ID" value="NZ_VAJM01000001.1"/>
</dbReference>
<proteinExistence type="predicted"/>